<dbReference type="EMBL" id="WIBF01000001">
    <property type="protein sequence ID" value="MQQ07331.1"/>
    <property type="molecule type" value="Genomic_DNA"/>
</dbReference>
<dbReference type="InterPro" id="IPR036890">
    <property type="entry name" value="HATPase_C_sf"/>
</dbReference>
<evidence type="ECO:0000256" key="2">
    <source>
        <dbReference type="ARBA" id="ARBA00012438"/>
    </source>
</evidence>
<dbReference type="SUPFAM" id="SSF47384">
    <property type="entry name" value="Homodimeric domain of signal transducing histidine kinase"/>
    <property type="match status" value="1"/>
</dbReference>
<evidence type="ECO:0000256" key="3">
    <source>
        <dbReference type="ARBA" id="ARBA00022553"/>
    </source>
</evidence>
<comment type="caution">
    <text evidence="12">The sequence shown here is derived from an EMBL/GenBank/DDBJ whole genome shotgun (WGS) entry which is preliminary data.</text>
</comment>
<evidence type="ECO:0000256" key="1">
    <source>
        <dbReference type="ARBA" id="ARBA00000085"/>
    </source>
</evidence>
<evidence type="ECO:0000259" key="8">
    <source>
        <dbReference type="PROSITE" id="PS50109"/>
    </source>
</evidence>
<name>A0A843Y8I8_9RHOB</name>
<protein>
    <recommendedName>
        <fullName evidence="2">histidine kinase</fullName>
        <ecNumber evidence="2">2.7.13.3</ecNumber>
    </recommendedName>
</protein>
<evidence type="ECO:0000256" key="5">
    <source>
        <dbReference type="ARBA" id="ARBA00022777"/>
    </source>
</evidence>
<feature type="transmembrane region" description="Helical" evidence="7">
    <location>
        <begin position="12"/>
        <end position="34"/>
    </location>
</feature>
<dbReference type="Pfam" id="PF00512">
    <property type="entry name" value="HisKA"/>
    <property type="match status" value="1"/>
</dbReference>
<dbReference type="Gene3D" id="3.30.565.10">
    <property type="entry name" value="Histidine kinase-like ATPase, C-terminal domain"/>
    <property type="match status" value="1"/>
</dbReference>
<dbReference type="Pfam" id="PF13426">
    <property type="entry name" value="PAS_9"/>
    <property type="match status" value="1"/>
</dbReference>
<dbReference type="InterPro" id="IPR036641">
    <property type="entry name" value="HPT_dom_sf"/>
</dbReference>
<keyword evidence="7" id="KW-1133">Transmembrane helix</keyword>
<evidence type="ECO:0000313" key="12">
    <source>
        <dbReference type="EMBL" id="MQQ07331.1"/>
    </source>
</evidence>
<dbReference type="Pfam" id="PF02518">
    <property type="entry name" value="HATPase_c"/>
    <property type="match status" value="1"/>
</dbReference>
<dbReference type="SUPFAM" id="SSF52172">
    <property type="entry name" value="CheY-like"/>
    <property type="match status" value="1"/>
</dbReference>
<feature type="domain" description="PAC" evidence="11">
    <location>
        <begin position="298"/>
        <end position="348"/>
    </location>
</feature>
<dbReference type="SMART" id="SM00086">
    <property type="entry name" value="PAC"/>
    <property type="match status" value="1"/>
</dbReference>
<reference evidence="12 13" key="1">
    <citation type="submission" date="2019-10" db="EMBL/GenBank/DDBJ databases">
        <title>Epibacterium sp. nov., isolated from seawater.</title>
        <authorList>
            <person name="Zhang X."/>
            <person name="Li N."/>
        </authorList>
    </citation>
    <scope>NUCLEOTIDE SEQUENCE [LARGE SCALE GENOMIC DNA]</scope>
    <source>
        <strain evidence="12 13">SM1979</strain>
    </source>
</reference>
<dbReference type="SMART" id="SM00091">
    <property type="entry name" value="PAS"/>
    <property type="match status" value="1"/>
</dbReference>
<dbReference type="Gene3D" id="1.20.120.160">
    <property type="entry name" value="HPT domain"/>
    <property type="match status" value="1"/>
</dbReference>
<organism evidence="12 13">
    <name type="scientific">Tritonibacter litoralis</name>
    <dbReference type="NCBI Taxonomy" id="2662264"/>
    <lineage>
        <taxon>Bacteria</taxon>
        <taxon>Pseudomonadati</taxon>
        <taxon>Pseudomonadota</taxon>
        <taxon>Alphaproteobacteria</taxon>
        <taxon>Rhodobacterales</taxon>
        <taxon>Paracoccaceae</taxon>
        <taxon>Tritonibacter</taxon>
    </lineage>
</organism>
<dbReference type="PROSITE" id="PS50109">
    <property type="entry name" value="HIS_KIN"/>
    <property type="match status" value="1"/>
</dbReference>
<dbReference type="CDD" id="cd16922">
    <property type="entry name" value="HATPase_EvgS-ArcB-TorS-like"/>
    <property type="match status" value="1"/>
</dbReference>
<evidence type="ECO:0000256" key="4">
    <source>
        <dbReference type="ARBA" id="ARBA00022679"/>
    </source>
</evidence>
<keyword evidence="13" id="KW-1185">Reference proteome</keyword>
<dbReference type="CDD" id="cd00130">
    <property type="entry name" value="PAS"/>
    <property type="match status" value="1"/>
</dbReference>
<feature type="domain" description="Histidine kinase" evidence="8">
    <location>
        <begin position="366"/>
        <end position="584"/>
    </location>
</feature>
<gene>
    <name evidence="12" type="ORF">GFB49_02585</name>
</gene>
<dbReference type="InterPro" id="IPR003594">
    <property type="entry name" value="HATPase_dom"/>
</dbReference>
<feature type="domain" description="PAS" evidence="10">
    <location>
        <begin position="219"/>
        <end position="290"/>
    </location>
</feature>
<dbReference type="RefSeq" id="WP_153214223.1">
    <property type="nucleotide sequence ID" value="NZ_WIBF01000001.1"/>
</dbReference>
<evidence type="ECO:0000259" key="11">
    <source>
        <dbReference type="PROSITE" id="PS50113"/>
    </source>
</evidence>
<keyword evidence="7" id="KW-0812">Transmembrane</keyword>
<evidence type="ECO:0000259" key="10">
    <source>
        <dbReference type="PROSITE" id="PS50112"/>
    </source>
</evidence>
<evidence type="ECO:0000313" key="13">
    <source>
        <dbReference type="Proteomes" id="UP000444174"/>
    </source>
</evidence>
<feature type="modified residue" description="4-aspartylphosphate" evidence="6">
    <location>
        <position position="653"/>
    </location>
</feature>
<dbReference type="CDD" id="cd00082">
    <property type="entry name" value="HisKA"/>
    <property type="match status" value="1"/>
</dbReference>
<feature type="transmembrane region" description="Helical" evidence="7">
    <location>
        <begin position="184"/>
        <end position="206"/>
    </location>
</feature>
<dbReference type="PROSITE" id="PS50110">
    <property type="entry name" value="RESPONSE_REGULATORY"/>
    <property type="match status" value="1"/>
</dbReference>
<dbReference type="Proteomes" id="UP000444174">
    <property type="component" value="Unassembled WGS sequence"/>
</dbReference>
<keyword evidence="4" id="KW-0808">Transferase</keyword>
<dbReference type="PROSITE" id="PS50113">
    <property type="entry name" value="PAC"/>
    <property type="match status" value="1"/>
</dbReference>
<evidence type="ECO:0000256" key="7">
    <source>
        <dbReference type="SAM" id="Phobius"/>
    </source>
</evidence>
<dbReference type="PRINTS" id="PR00344">
    <property type="entry name" value="BCTRLSENSOR"/>
</dbReference>
<accession>A0A843Y8I8</accession>
<dbReference type="Pfam" id="PF00072">
    <property type="entry name" value="Response_reg"/>
    <property type="match status" value="1"/>
</dbReference>
<dbReference type="InterPro" id="IPR003661">
    <property type="entry name" value="HisK_dim/P_dom"/>
</dbReference>
<keyword evidence="3 6" id="KW-0597">Phosphoprotein</keyword>
<dbReference type="SMART" id="SM00388">
    <property type="entry name" value="HisKA"/>
    <property type="match status" value="1"/>
</dbReference>
<dbReference type="InterPro" id="IPR000014">
    <property type="entry name" value="PAS"/>
</dbReference>
<feature type="domain" description="Response regulatory" evidence="9">
    <location>
        <begin position="604"/>
        <end position="720"/>
    </location>
</feature>
<dbReference type="SMART" id="SM00387">
    <property type="entry name" value="HATPase_c"/>
    <property type="match status" value="1"/>
</dbReference>
<dbReference type="SUPFAM" id="SSF47226">
    <property type="entry name" value="Histidine-containing phosphotransfer domain, HPT domain"/>
    <property type="match status" value="1"/>
</dbReference>
<dbReference type="InterPro" id="IPR011006">
    <property type="entry name" value="CheY-like_superfamily"/>
</dbReference>
<dbReference type="SUPFAM" id="SSF55785">
    <property type="entry name" value="PYP-like sensor domain (PAS domain)"/>
    <property type="match status" value="1"/>
</dbReference>
<keyword evidence="5" id="KW-0418">Kinase</keyword>
<evidence type="ECO:0000259" key="9">
    <source>
        <dbReference type="PROSITE" id="PS50110"/>
    </source>
</evidence>
<dbReference type="SMART" id="SM00448">
    <property type="entry name" value="REC"/>
    <property type="match status" value="1"/>
</dbReference>
<dbReference type="PROSITE" id="PS50112">
    <property type="entry name" value="PAS"/>
    <property type="match status" value="1"/>
</dbReference>
<keyword evidence="7" id="KW-0472">Membrane</keyword>
<dbReference type="InterPro" id="IPR004358">
    <property type="entry name" value="Sig_transdc_His_kin-like_C"/>
</dbReference>
<dbReference type="SUPFAM" id="SSF55874">
    <property type="entry name" value="ATPase domain of HSP90 chaperone/DNA topoisomerase II/histidine kinase"/>
    <property type="match status" value="1"/>
</dbReference>
<comment type="catalytic activity">
    <reaction evidence="1">
        <text>ATP + protein L-histidine = ADP + protein N-phospho-L-histidine.</text>
        <dbReference type="EC" id="2.7.13.3"/>
    </reaction>
</comment>
<dbReference type="PANTHER" id="PTHR43047">
    <property type="entry name" value="TWO-COMPONENT HISTIDINE PROTEIN KINASE"/>
    <property type="match status" value="1"/>
</dbReference>
<sequence>MYSQQERKLRRFRRGVAAFGIVILLLLFGESIWLGSKILTRLQELSTAQTDNLRWNLTQIEVEYLKVENRALATQQEEDLRDLRRAFDVFYSRITTVRESSVFVPLRADKTANELLMHVQERLDELAAFVDSSDAEFLQKMDAFRAQVFENREDIRALAIAGLNVYSEENKQKRLDLHRLLSQLASVVFVLVSALGLTALLLAVLYRRVRSLAAARARSAARMKAMVSSSLDAILVMNSQGQIVEYNGAAQTVFGYKRDEALGSDMAQLIVPTHHRDAHRKGLARFLKTGKSTVATNGRIELEGMRKSGEVFPVELSITPTVTDDDTVFVSYLRDISDRYAAEAELRAARDDALAGERAKANLLTVMSHEMRTPLTGVLGAIEIMESEQPTATQRKYLRAMRVSGELLLQHVNDVLELSRLEADVAPEEETSFDLVDLVEGLVASQQATAQTTGNDLSVYCNLGGSRFVKGMPRAIQQTLLNLVGNALKFTRNGAVMVEISRDHDGDMVEFQVADTGKGIAPEHLERIFEDFVTLDSSYGRMSEGTGLGLAITRRMVAAMGGEITCESEVGEGSTFIIRTPLPVVDNSTSGVMSRSEVDRRSARLLVVEDNDVNRELLQKMLELMGHNVTAASGGAEAVALVAKNHFDLILMDISMPEVDGIEAIRRIRARNLAPQTDVVALTAHAASKDHARILAAGFAEILTKPVNKRQLVEVIGRRALRPGTGESEEELGSDIAQFFEALGAEKAQEFLIRFLDEIALFAAELSKGGDISRELRTESHRLAGSAAVLGLASLRRCLQEIEIGAEDRPPACDQFGEVWQESEGILTSELRQIAAE</sequence>
<dbReference type="InterPro" id="IPR035965">
    <property type="entry name" value="PAS-like_dom_sf"/>
</dbReference>
<dbReference type="NCBIfam" id="TIGR00229">
    <property type="entry name" value="sensory_box"/>
    <property type="match status" value="1"/>
</dbReference>
<evidence type="ECO:0000256" key="6">
    <source>
        <dbReference type="PROSITE-ProRule" id="PRU00169"/>
    </source>
</evidence>
<dbReference type="InterPro" id="IPR001610">
    <property type="entry name" value="PAC"/>
</dbReference>
<dbReference type="Gene3D" id="1.10.287.130">
    <property type="match status" value="1"/>
</dbReference>
<dbReference type="Gene3D" id="3.30.450.20">
    <property type="entry name" value="PAS domain"/>
    <property type="match status" value="1"/>
</dbReference>
<dbReference type="GO" id="GO:0000155">
    <property type="term" value="F:phosphorelay sensor kinase activity"/>
    <property type="evidence" value="ECO:0007669"/>
    <property type="project" value="InterPro"/>
</dbReference>
<proteinExistence type="predicted"/>
<dbReference type="InterPro" id="IPR005467">
    <property type="entry name" value="His_kinase_dom"/>
</dbReference>
<dbReference type="InterPro" id="IPR000700">
    <property type="entry name" value="PAS-assoc_C"/>
</dbReference>
<dbReference type="PANTHER" id="PTHR43047:SF64">
    <property type="entry name" value="HISTIDINE KINASE CONTAINING CHEY-HOMOLOGOUS RECEIVER DOMAIN AND PAS DOMAIN-RELATED"/>
    <property type="match status" value="1"/>
</dbReference>
<dbReference type="CDD" id="cd17546">
    <property type="entry name" value="REC_hyHK_CKI1_RcsC-like"/>
    <property type="match status" value="1"/>
</dbReference>
<dbReference type="InterPro" id="IPR001789">
    <property type="entry name" value="Sig_transdc_resp-reg_receiver"/>
</dbReference>
<dbReference type="Gene3D" id="3.40.50.2300">
    <property type="match status" value="1"/>
</dbReference>
<dbReference type="InterPro" id="IPR036097">
    <property type="entry name" value="HisK_dim/P_sf"/>
</dbReference>
<dbReference type="AlphaFoldDB" id="A0A843Y8I8"/>
<dbReference type="EC" id="2.7.13.3" evidence="2"/>